<organism evidence="5 6">
    <name type="scientific">Rothia nasimurium</name>
    <dbReference type="NCBI Taxonomy" id="85336"/>
    <lineage>
        <taxon>Bacteria</taxon>
        <taxon>Bacillati</taxon>
        <taxon>Actinomycetota</taxon>
        <taxon>Actinomycetes</taxon>
        <taxon>Micrococcales</taxon>
        <taxon>Micrococcaceae</taxon>
        <taxon>Rothia</taxon>
    </lineage>
</organism>
<reference evidence="5 6" key="1">
    <citation type="submission" date="2019-03" db="EMBL/GenBank/DDBJ databases">
        <title>Diversity of the mouse oral microbiome.</title>
        <authorList>
            <person name="Joseph S."/>
            <person name="Aduse-Opoku J."/>
            <person name="Curtis M."/>
            <person name="Wade W."/>
            <person name="Hashim A."/>
        </authorList>
    </citation>
    <scope>NUCLEOTIDE SEQUENCE [LARGE SCALE GENOMIC DNA]</scope>
    <source>
        <strain evidence="6">irhom_31</strain>
    </source>
</reference>
<dbReference type="InterPro" id="IPR042003">
    <property type="entry name" value="Sortase_E"/>
</dbReference>
<keyword evidence="4" id="KW-0472">Membrane</keyword>
<keyword evidence="4" id="KW-0812">Transmembrane</keyword>
<evidence type="ECO:0000256" key="2">
    <source>
        <dbReference type="PIRSR" id="PIRSR605754-1"/>
    </source>
</evidence>
<dbReference type="STRING" id="85336.A7979_04690"/>
<dbReference type="Proteomes" id="UP000297951">
    <property type="component" value="Unassembled WGS sequence"/>
</dbReference>
<feature type="region of interest" description="Disordered" evidence="3">
    <location>
        <begin position="68"/>
        <end position="95"/>
    </location>
</feature>
<dbReference type="InterPro" id="IPR005754">
    <property type="entry name" value="Sortase"/>
</dbReference>
<keyword evidence="1" id="KW-0378">Hydrolase</keyword>
<sequence>MTTAAPTASHRNSPGVRRTPLQWVIQIIGELLITAGIILLLFVAWQLWWTNIDANRTQQQAVDSLIQEFNSGSGRPGPATTGQGENTEGAASENVVPDYDPANPPVATPPAYGQAYGVVYIPRLGQNYARPLAEGVGTDVLDTLGLGRYPSSQMPGEYGNFALAGHRQTNGAVLDNIDLLQNGDNIYVRTAEGYYTYRVYEHTIVLPTQIEVIAPNPDQPEAPLAEADRRLLTLTSCHPRYGDTERYIVHAEFVSWQPAEAGAPEEIAGIAG</sequence>
<dbReference type="GO" id="GO:0016787">
    <property type="term" value="F:hydrolase activity"/>
    <property type="evidence" value="ECO:0007669"/>
    <property type="project" value="UniProtKB-KW"/>
</dbReference>
<keyword evidence="4" id="KW-1133">Transmembrane helix</keyword>
<dbReference type="EMBL" id="SPQC01000019">
    <property type="protein sequence ID" value="TFU22327.1"/>
    <property type="molecule type" value="Genomic_DNA"/>
</dbReference>
<dbReference type="SUPFAM" id="SSF63817">
    <property type="entry name" value="Sortase"/>
    <property type="match status" value="1"/>
</dbReference>
<dbReference type="Pfam" id="PF04203">
    <property type="entry name" value="Sortase"/>
    <property type="match status" value="1"/>
</dbReference>
<dbReference type="AlphaFoldDB" id="A0A4Y9F3C3"/>
<feature type="active site" description="Acyl-thioester intermediate" evidence="2">
    <location>
        <position position="237"/>
    </location>
</feature>
<dbReference type="NCBIfam" id="TIGR01076">
    <property type="entry name" value="sortase_fam"/>
    <property type="match status" value="1"/>
</dbReference>
<dbReference type="CDD" id="cd05830">
    <property type="entry name" value="Sortase_E"/>
    <property type="match status" value="1"/>
</dbReference>
<evidence type="ECO:0000313" key="5">
    <source>
        <dbReference type="EMBL" id="TFU22327.1"/>
    </source>
</evidence>
<comment type="caution">
    <text evidence="5">The sequence shown here is derived from an EMBL/GenBank/DDBJ whole genome shotgun (WGS) entry which is preliminary data.</text>
</comment>
<dbReference type="InterPro" id="IPR023365">
    <property type="entry name" value="Sortase_dom-sf"/>
</dbReference>
<evidence type="ECO:0000256" key="4">
    <source>
        <dbReference type="SAM" id="Phobius"/>
    </source>
</evidence>
<evidence type="ECO:0000256" key="3">
    <source>
        <dbReference type="SAM" id="MobiDB-lite"/>
    </source>
</evidence>
<dbReference type="NCBIfam" id="NF033747">
    <property type="entry name" value="class_E_sortase"/>
    <property type="match status" value="1"/>
</dbReference>
<feature type="active site" description="Proton donor/acceptor" evidence="2">
    <location>
        <position position="166"/>
    </location>
</feature>
<dbReference type="InterPro" id="IPR053465">
    <property type="entry name" value="Sortase_Class_E"/>
</dbReference>
<gene>
    <name evidence="5" type="ORF">E4U03_06545</name>
</gene>
<dbReference type="Gene3D" id="2.40.260.10">
    <property type="entry name" value="Sortase"/>
    <property type="match status" value="1"/>
</dbReference>
<accession>A0A4Y9F3C3</accession>
<feature type="transmembrane region" description="Helical" evidence="4">
    <location>
        <begin position="27"/>
        <end position="49"/>
    </location>
</feature>
<name>A0A4Y9F3C3_9MICC</name>
<proteinExistence type="predicted"/>
<dbReference type="OrthoDB" id="5242879at2"/>
<evidence type="ECO:0000256" key="1">
    <source>
        <dbReference type="ARBA" id="ARBA00022801"/>
    </source>
</evidence>
<protein>
    <submittedName>
        <fullName evidence="5">Class E sortase</fullName>
    </submittedName>
</protein>
<evidence type="ECO:0000313" key="6">
    <source>
        <dbReference type="Proteomes" id="UP000297951"/>
    </source>
</evidence>
<dbReference type="RefSeq" id="WP_135012634.1">
    <property type="nucleotide sequence ID" value="NZ_JADGLK010000019.1"/>
</dbReference>